<dbReference type="EMBL" id="AP021876">
    <property type="protein sequence ID" value="BBO82762.1"/>
    <property type="molecule type" value="Genomic_DNA"/>
</dbReference>
<dbReference type="Pfam" id="PF03808">
    <property type="entry name" value="Glyco_tran_WecG"/>
    <property type="match status" value="1"/>
</dbReference>
<reference evidence="3 4" key="1">
    <citation type="submission" date="2019-11" db="EMBL/GenBank/DDBJ databases">
        <title>Comparative genomics of hydrocarbon-degrading Desulfosarcina strains.</title>
        <authorList>
            <person name="Watanabe M."/>
            <person name="Kojima H."/>
            <person name="Fukui M."/>
        </authorList>
    </citation>
    <scope>NUCLEOTIDE SEQUENCE [LARGE SCALE GENOMIC DNA]</scope>
    <source>
        <strain evidence="3 4">28bB2T</strain>
    </source>
</reference>
<organism evidence="3 4">
    <name type="scientific">Desulfosarcina ovata subsp. sediminis</name>
    <dbReference type="NCBI Taxonomy" id="885957"/>
    <lineage>
        <taxon>Bacteria</taxon>
        <taxon>Pseudomonadati</taxon>
        <taxon>Thermodesulfobacteriota</taxon>
        <taxon>Desulfobacteria</taxon>
        <taxon>Desulfobacterales</taxon>
        <taxon>Desulfosarcinaceae</taxon>
        <taxon>Desulfosarcina</taxon>
    </lineage>
</organism>
<keyword evidence="2 3" id="KW-0808">Transferase</keyword>
<dbReference type="Proteomes" id="UP000425960">
    <property type="component" value="Chromosome"/>
</dbReference>
<accession>A0A5K7ZKR4</accession>
<dbReference type="PANTHER" id="PTHR34136:SF1">
    <property type="entry name" value="UDP-N-ACETYL-D-MANNOSAMINURONIC ACID TRANSFERASE"/>
    <property type="match status" value="1"/>
</dbReference>
<dbReference type="InterPro" id="IPR004629">
    <property type="entry name" value="WecG_TagA_CpsF"/>
</dbReference>
<dbReference type="GO" id="GO:0016758">
    <property type="term" value="F:hexosyltransferase activity"/>
    <property type="evidence" value="ECO:0007669"/>
    <property type="project" value="TreeGrafter"/>
</dbReference>
<sequence length="230" mass="26929">MIQVTLNDIKIFPFRSKPELLEFIDNKNKLLIATNAEKLLIDNIKLKKIINHNIGYPDGVGAVLALKKKGYKSKKIPGVELWYDIIKKYHKRKTFYFIGSRQVVIEKTVYKIKKEFPGIKIENFRNGYLKKEDIKQLKKDLTIKKPDIVLVAMGSPKQEYFMDELLSIWPALYVGLGGSFDVYSGSASRAPKIMISFGLEWLYRLIKQPARYKRQLVLFKFFYMYVFNKL</sequence>
<name>A0A5K7ZKR4_9BACT</name>
<dbReference type="RefSeq" id="WP_155323134.1">
    <property type="nucleotide sequence ID" value="NZ_AP021876.1"/>
</dbReference>
<evidence type="ECO:0000313" key="4">
    <source>
        <dbReference type="Proteomes" id="UP000425960"/>
    </source>
</evidence>
<evidence type="ECO:0000313" key="3">
    <source>
        <dbReference type="EMBL" id="BBO82762.1"/>
    </source>
</evidence>
<dbReference type="PANTHER" id="PTHR34136">
    <property type="match status" value="1"/>
</dbReference>
<dbReference type="CDD" id="cd06533">
    <property type="entry name" value="Glyco_transf_WecG_TagA"/>
    <property type="match status" value="1"/>
</dbReference>
<dbReference type="KEGG" id="dov:DSCO28_33280"/>
<gene>
    <name evidence="3" type="primary">wecG</name>
    <name evidence="3" type="ORF">DSCO28_33280</name>
</gene>
<protein>
    <submittedName>
        <fullName evidence="3">UDP-N-acetyl-D-mannosaminuronic acid transferase</fullName>
    </submittedName>
</protein>
<evidence type="ECO:0000256" key="2">
    <source>
        <dbReference type="ARBA" id="ARBA00022679"/>
    </source>
</evidence>
<proteinExistence type="predicted"/>
<dbReference type="AlphaFoldDB" id="A0A5K7ZKR4"/>
<keyword evidence="1" id="KW-0328">Glycosyltransferase</keyword>
<dbReference type="NCBIfam" id="TIGR00696">
    <property type="entry name" value="wecG_tagA_cpsF"/>
    <property type="match status" value="1"/>
</dbReference>
<evidence type="ECO:0000256" key="1">
    <source>
        <dbReference type="ARBA" id="ARBA00022676"/>
    </source>
</evidence>